<feature type="compositionally biased region" description="Basic and acidic residues" evidence="14">
    <location>
        <begin position="404"/>
        <end position="414"/>
    </location>
</feature>
<evidence type="ECO:0000256" key="12">
    <source>
        <dbReference type="ARBA" id="ARBA00068814"/>
    </source>
</evidence>
<dbReference type="PANTHER" id="PTHR15921:SF3">
    <property type="entry name" value="PRE-MRNA CLEAVAGE COMPLEX 2 PROTEIN PCF11"/>
    <property type="match status" value="1"/>
</dbReference>
<feature type="domain" description="CID" evidence="15">
    <location>
        <begin position="1"/>
        <end position="129"/>
    </location>
</feature>
<evidence type="ECO:0000256" key="11">
    <source>
        <dbReference type="ARBA" id="ARBA00063659"/>
    </source>
</evidence>
<feature type="compositionally biased region" description="Basic residues" evidence="14">
    <location>
        <begin position="439"/>
        <end position="449"/>
    </location>
</feature>
<comment type="function">
    <text evidence="10">Component of pre-mRNA cleavage complex II, which promotes transcription termination by RNA polymerase II.</text>
</comment>
<feature type="region of interest" description="Disordered" evidence="14">
    <location>
        <begin position="326"/>
        <end position="564"/>
    </location>
</feature>
<dbReference type="VEuPathDB" id="VectorBase:LOC119179437"/>
<evidence type="ECO:0000256" key="3">
    <source>
        <dbReference type="ARBA" id="ARBA00022499"/>
    </source>
</evidence>
<dbReference type="InterPro" id="IPR045154">
    <property type="entry name" value="PCF11-like"/>
</dbReference>
<keyword evidence="9" id="KW-0539">Nucleus</keyword>
<feature type="compositionally biased region" description="Basic and acidic residues" evidence="14">
    <location>
        <begin position="500"/>
        <end position="516"/>
    </location>
</feature>
<dbReference type="PANTHER" id="PTHR15921">
    <property type="entry name" value="PRE-MRNA CLEAVAGE COMPLEX II"/>
    <property type="match status" value="1"/>
</dbReference>
<keyword evidence="5" id="KW-0507">mRNA processing</keyword>
<evidence type="ECO:0000256" key="14">
    <source>
        <dbReference type="SAM" id="MobiDB-lite"/>
    </source>
</evidence>
<dbReference type="OrthoDB" id="343582at2759"/>
<dbReference type="GO" id="GO:0003729">
    <property type="term" value="F:mRNA binding"/>
    <property type="evidence" value="ECO:0007669"/>
    <property type="project" value="InterPro"/>
</dbReference>
<proteinExistence type="predicted"/>
<dbReference type="PROSITE" id="PS51391">
    <property type="entry name" value="CID"/>
    <property type="match status" value="1"/>
</dbReference>
<dbReference type="FunFam" id="1.25.40.90:FF:000015">
    <property type="entry name" value="Pre-mRNA cleavage complex 2 protein Pcf11"/>
    <property type="match status" value="1"/>
</dbReference>
<dbReference type="GO" id="GO:0005849">
    <property type="term" value="C:mRNA cleavage factor complex"/>
    <property type="evidence" value="ECO:0007669"/>
    <property type="project" value="TreeGrafter"/>
</dbReference>
<feature type="region of interest" description="Disordered" evidence="14">
    <location>
        <begin position="280"/>
        <end position="312"/>
    </location>
</feature>
<evidence type="ECO:0000256" key="1">
    <source>
        <dbReference type="ARBA" id="ARBA00004123"/>
    </source>
</evidence>
<evidence type="ECO:0000256" key="8">
    <source>
        <dbReference type="ARBA" id="ARBA00023054"/>
    </source>
</evidence>
<evidence type="ECO:0000256" key="10">
    <source>
        <dbReference type="ARBA" id="ARBA00057101"/>
    </source>
</evidence>
<reference evidence="16" key="1">
    <citation type="submission" date="2020-03" db="EMBL/GenBank/DDBJ databases">
        <title>A transcriptome and proteome of the tick Rhipicephalus microplus shaped by the genetic composition of its hosts and developmental stage.</title>
        <authorList>
            <person name="Garcia G.R."/>
            <person name="Ribeiro J.M.C."/>
            <person name="Maruyama S.R."/>
            <person name="Gardinasse L.G."/>
            <person name="Nelson K."/>
            <person name="Ferreira B.R."/>
            <person name="Andrade T.G."/>
            <person name="Santos I.K.F.M."/>
        </authorList>
    </citation>
    <scope>NUCLEOTIDE SEQUENCE</scope>
    <source>
        <strain evidence="16">NSGR</strain>
        <tissue evidence="16">Salivary glands</tissue>
    </source>
</reference>
<dbReference type="InterPro" id="IPR008942">
    <property type="entry name" value="ENTH_VHS"/>
</dbReference>
<dbReference type="GO" id="GO:0005737">
    <property type="term" value="C:cytoplasm"/>
    <property type="evidence" value="ECO:0007669"/>
    <property type="project" value="TreeGrafter"/>
</dbReference>
<dbReference type="GO" id="GO:0000993">
    <property type="term" value="F:RNA polymerase II complex binding"/>
    <property type="evidence" value="ECO:0007669"/>
    <property type="project" value="InterPro"/>
</dbReference>
<dbReference type="CDD" id="cd16982">
    <property type="entry name" value="CID_Pcf11"/>
    <property type="match status" value="1"/>
</dbReference>
<dbReference type="InterPro" id="IPR006569">
    <property type="entry name" value="CID_dom"/>
</dbReference>
<dbReference type="Gene3D" id="1.25.40.90">
    <property type="match status" value="1"/>
</dbReference>
<dbReference type="GO" id="GO:0006369">
    <property type="term" value="P:termination of RNA polymerase II transcription"/>
    <property type="evidence" value="ECO:0007669"/>
    <property type="project" value="InterPro"/>
</dbReference>
<keyword evidence="6" id="KW-0832">Ubl conjugation</keyword>
<evidence type="ECO:0000256" key="5">
    <source>
        <dbReference type="ARBA" id="ARBA00022664"/>
    </source>
</evidence>
<evidence type="ECO:0000256" key="2">
    <source>
        <dbReference type="ARBA" id="ARBA00022481"/>
    </source>
</evidence>
<comment type="subunit">
    <text evidence="11">Associates with the phosphorylated CTD domain of POLR2A /RNA polymerase II.</text>
</comment>
<keyword evidence="8" id="KW-0175">Coiled coil</keyword>
<evidence type="ECO:0000256" key="13">
    <source>
        <dbReference type="ARBA" id="ARBA00083113"/>
    </source>
</evidence>
<feature type="compositionally biased region" description="Polar residues" evidence="14">
    <location>
        <begin position="292"/>
        <end position="302"/>
    </location>
</feature>
<keyword evidence="2" id="KW-0488">Methylation</keyword>
<evidence type="ECO:0000256" key="7">
    <source>
        <dbReference type="ARBA" id="ARBA00022990"/>
    </source>
</evidence>
<evidence type="ECO:0000256" key="9">
    <source>
        <dbReference type="ARBA" id="ARBA00023242"/>
    </source>
</evidence>
<sequence>MEEDVCEEYKSSLLDLTCNSKPLINMLTMLAEENVQQAPRIVRTIEEHLQKVPIEMKLPVLYLIDSIMKNVGGDYRALFTQNIVSNFCNVFEKGDERMRMQLFKLRQTWLDIFPNKKLYALDTRVKQMDPAWPIIAKEPQQTSIHVNPKFLEAKTKGQEQETMEQQAAKLASLNALNKATTEKILNAGVPSTEGEQVQRLLLQKQQEFIFLQRQKLQLELQMQQQQLRQKQEAEIRLALQTGFEQLLKSLKPPSSVAATHASTPTPVSVGVAVRPQLPRLSAPGAARDPRLQQRSVPSANSNKPPPVSSAPSLQLGSVIVAPAHGTAQNTTSSAPSTVSEKATPDKRENTRYLPGRSMPPSSLHPESSAFLRRVTARKTTRTVEKTGEAEPSSPTKTSPSKSRKNAEDRDERQQHGRAGSGGKSSSSSSSSGSSSQGRGGKKGRGKNSKGKSEENVRPNGDVEMMDALPSGDVDMRVQVEKKRDAVDTTQEAPQHKRQRGHADDSLADFDYRKPPDRPGGISNASQRGWAQYKAKHPDEFKSPLRPARENMDVRDEDLGKCRFY</sequence>
<evidence type="ECO:0000313" key="16">
    <source>
        <dbReference type="EMBL" id="NIE48054.1"/>
    </source>
</evidence>
<feature type="compositionally biased region" description="Basic and acidic residues" evidence="14">
    <location>
        <begin position="535"/>
        <end position="564"/>
    </location>
</feature>
<evidence type="ECO:0000256" key="4">
    <source>
        <dbReference type="ARBA" id="ARBA00022553"/>
    </source>
</evidence>
<feature type="compositionally biased region" description="Basic and acidic residues" evidence="14">
    <location>
        <begin position="473"/>
        <end position="486"/>
    </location>
</feature>
<name>A0A6G5AAS8_RHIMP</name>
<accession>A0A6G5AAS8</accession>
<dbReference type="GO" id="GO:0031124">
    <property type="term" value="P:mRNA 3'-end processing"/>
    <property type="evidence" value="ECO:0007669"/>
    <property type="project" value="InterPro"/>
</dbReference>
<keyword evidence="3" id="KW-1017">Isopeptide bond</keyword>
<evidence type="ECO:0000259" key="15">
    <source>
        <dbReference type="PROSITE" id="PS51391"/>
    </source>
</evidence>
<dbReference type="InterPro" id="IPR047415">
    <property type="entry name" value="Pcf11_CID"/>
</dbReference>
<feature type="compositionally biased region" description="Low complexity" evidence="14">
    <location>
        <begin position="423"/>
        <end position="436"/>
    </location>
</feature>
<dbReference type="EMBL" id="GIKN01005781">
    <property type="protein sequence ID" value="NIE48054.1"/>
    <property type="molecule type" value="Transcribed_RNA"/>
</dbReference>
<feature type="compositionally biased region" description="Low complexity" evidence="14">
    <location>
        <begin position="391"/>
        <end position="400"/>
    </location>
</feature>
<dbReference type="SMART" id="SM00582">
    <property type="entry name" value="RPR"/>
    <property type="match status" value="1"/>
</dbReference>
<keyword evidence="4" id="KW-0597">Phosphoprotein</keyword>
<evidence type="ECO:0000256" key="6">
    <source>
        <dbReference type="ARBA" id="ARBA00022843"/>
    </source>
</evidence>
<organism evidence="16">
    <name type="scientific">Rhipicephalus microplus</name>
    <name type="common">Cattle tick</name>
    <name type="synonym">Boophilus microplus</name>
    <dbReference type="NCBI Taxonomy" id="6941"/>
    <lineage>
        <taxon>Eukaryota</taxon>
        <taxon>Metazoa</taxon>
        <taxon>Ecdysozoa</taxon>
        <taxon>Arthropoda</taxon>
        <taxon>Chelicerata</taxon>
        <taxon>Arachnida</taxon>
        <taxon>Acari</taxon>
        <taxon>Parasitiformes</taxon>
        <taxon>Ixodida</taxon>
        <taxon>Ixodoidea</taxon>
        <taxon>Ixodidae</taxon>
        <taxon>Rhipicephalinae</taxon>
        <taxon>Rhipicephalus</taxon>
        <taxon>Boophilus</taxon>
    </lineage>
</organism>
<dbReference type="Pfam" id="PF04818">
    <property type="entry name" value="CID"/>
    <property type="match status" value="1"/>
</dbReference>
<comment type="subcellular location">
    <subcellularLocation>
        <location evidence="1">Nucleus</location>
    </subcellularLocation>
</comment>
<dbReference type="AlphaFoldDB" id="A0A6G5AAS8"/>
<keyword evidence="7" id="KW-0007">Acetylation</keyword>
<protein>
    <recommendedName>
        <fullName evidence="12">Pre-mRNA cleavage complex 2 protein Pcf11</fullName>
    </recommendedName>
    <alternativeName>
        <fullName evidence="13">Pre-mRNA cleavage complex II protein Pcf11</fullName>
    </alternativeName>
</protein>
<feature type="compositionally biased region" description="Polar residues" evidence="14">
    <location>
        <begin position="326"/>
        <end position="340"/>
    </location>
</feature>
<dbReference type="SUPFAM" id="SSF48464">
    <property type="entry name" value="ENTH/VHS domain"/>
    <property type="match status" value="1"/>
</dbReference>